<protein>
    <recommendedName>
        <fullName evidence="4">Transmembrane protein (PGPGW)</fullName>
    </recommendedName>
</protein>
<proteinExistence type="predicted"/>
<organism evidence="2 3">
    <name type="scientific">Candidatus Nesterenkonia stercoripullorum</name>
    <dbReference type="NCBI Taxonomy" id="2838701"/>
    <lineage>
        <taxon>Bacteria</taxon>
        <taxon>Bacillati</taxon>
        <taxon>Actinomycetota</taxon>
        <taxon>Actinomycetes</taxon>
        <taxon>Micrococcales</taxon>
        <taxon>Micrococcaceae</taxon>
        <taxon>Nesterenkonia</taxon>
    </lineage>
</organism>
<feature type="transmembrane region" description="Helical" evidence="1">
    <location>
        <begin position="123"/>
        <end position="145"/>
    </location>
</feature>
<evidence type="ECO:0000313" key="2">
    <source>
        <dbReference type="EMBL" id="HIX00207.1"/>
    </source>
</evidence>
<keyword evidence="1" id="KW-0472">Membrane</keyword>
<gene>
    <name evidence="2" type="ORF">H9871_08700</name>
</gene>
<evidence type="ECO:0000313" key="3">
    <source>
        <dbReference type="Proteomes" id="UP000824151"/>
    </source>
</evidence>
<feature type="transmembrane region" description="Helical" evidence="1">
    <location>
        <begin position="22"/>
        <end position="52"/>
    </location>
</feature>
<name>A0A9D2A8S8_9MICC</name>
<reference evidence="2" key="2">
    <citation type="submission" date="2021-04" db="EMBL/GenBank/DDBJ databases">
        <authorList>
            <person name="Gilroy R."/>
        </authorList>
    </citation>
    <scope>NUCLEOTIDE SEQUENCE</scope>
    <source>
        <strain evidence="2">ChiHejej3B27-3195</strain>
    </source>
</reference>
<sequence>MAQTEPAVNPVLLWLHRRGLEVAGWTLVVLGVAALVLPGPGLLLLAGGLAVLSTRYTWAKRRLAPVRRQARHFAALSVSTWASIGVSSLGALTLIALGMVWVIRPEAPGWWPLDAQWWLFGGWGTGVTLIASGLIGLTLLGYSLVKHRPSRTGWNVHRREGVAQHENG</sequence>
<dbReference type="EMBL" id="DXGD01000321">
    <property type="protein sequence ID" value="HIX00207.1"/>
    <property type="molecule type" value="Genomic_DNA"/>
</dbReference>
<keyword evidence="1" id="KW-0812">Transmembrane</keyword>
<dbReference type="Proteomes" id="UP000824151">
    <property type="component" value="Unassembled WGS sequence"/>
</dbReference>
<reference evidence="2" key="1">
    <citation type="journal article" date="2021" name="PeerJ">
        <title>Extensive microbial diversity within the chicken gut microbiome revealed by metagenomics and culture.</title>
        <authorList>
            <person name="Gilroy R."/>
            <person name="Ravi A."/>
            <person name="Getino M."/>
            <person name="Pursley I."/>
            <person name="Horton D.L."/>
            <person name="Alikhan N.F."/>
            <person name="Baker D."/>
            <person name="Gharbi K."/>
            <person name="Hall N."/>
            <person name="Watson M."/>
            <person name="Adriaenssens E.M."/>
            <person name="Foster-Nyarko E."/>
            <person name="Jarju S."/>
            <person name="Secka A."/>
            <person name="Antonio M."/>
            <person name="Oren A."/>
            <person name="Chaudhuri R.R."/>
            <person name="La Ragione R."/>
            <person name="Hildebrand F."/>
            <person name="Pallen M.J."/>
        </authorList>
    </citation>
    <scope>NUCLEOTIDE SEQUENCE</scope>
    <source>
        <strain evidence="2">ChiHejej3B27-3195</strain>
    </source>
</reference>
<evidence type="ECO:0000256" key="1">
    <source>
        <dbReference type="SAM" id="Phobius"/>
    </source>
</evidence>
<keyword evidence="1" id="KW-1133">Transmembrane helix</keyword>
<accession>A0A9D2A8S8</accession>
<dbReference type="InterPro" id="IPR019099">
    <property type="entry name" value="Uncharacterised_PGPGW_TM"/>
</dbReference>
<feature type="transmembrane region" description="Helical" evidence="1">
    <location>
        <begin position="73"/>
        <end position="103"/>
    </location>
</feature>
<evidence type="ECO:0008006" key="4">
    <source>
        <dbReference type="Google" id="ProtNLM"/>
    </source>
</evidence>
<comment type="caution">
    <text evidence="2">The sequence shown here is derived from an EMBL/GenBank/DDBJ whole genome shotgun (WGS) entry which is preliminary data.</text>
</comment>
<dbReference type="Pfam" id="PF09656">
    <property type="entry name" value="PGPGW"/>
    <property type="match status" value="1"/>
</dbReference>
<dbReference type="AlphaFoldDB" id="A0A9D2A8S8"/>